<dbReference type="CDD" id="cd06163">
    <property type="entry name" value="S2P-M50_PDZ_RseP-like"/>
    <property type="match status" value="1"/>
</dbReference>
<comment type="cofactor">
    <cofactor evidence="1">
        <name>Zn(2+)</name>
        <dbReference type="ChEBI" id="CHEBI:29105"/>
    </cofactor>
</comment>
<keyword evidence="7" id="KW-0378">Hydrolase</keyword>
<gene>
    <name evidence="16" type="ORF">H9751_03930</name>
</gene>
<dbReference type="Proteomes" id="UP000823858">
    <property type="component" value="Unassembled WGS sequence"/>
</dbReference>
<dbReference type="EMBL" id="DWVP01000006">
    <property type="protein sequence ID" value="HJC84691.1"/>
    <property type="molecule type" value="Genomic_DNA"/>
</dbReference>
<keyword evidence="10" id="KW-0482">Metalloprotease</keyword>
<evidence type="ECO:0000256" key="13">
    <source>
        <dbReference type="ARBA" id="ARBA00033476"/>
    </source>
</evidence>
<evidence type="ECO:0000256" key="12">
    <source>
        <dbReference type="ARBA" id="ARBA00032214"/>
    </source>
</evidence>
<dbReference type="GO" id="GO:0016020">
    <property type="term" value="C:membrane"/>
    <property type="evidence" value="ECO:0007669"/>
    <property type="project" value="UniProtKB-SubCell"/>
</dbReference>
<evidence type="ECO:0000256" key="9">
    <source>
        <dbReference type="ARBA" id="ARBA00022989"/>
    </source>
</evidence>
<evidence type="ECO:0000256" key="1">
    <source>
        <dbReference type="ARBA" id="ARBA00001947"/>
    </source>
</evidence>
<dbReference type="InterPro" id="IPR008915">
    <property type="entry name" value="Peptidase_M50"/>
</dbReference>
<evidence type="ECO:0000256" key="2">
    <source>
        <dbReference type="ARBA" id="ARBA00004141"/>
    </source>
</evidence>
<keyword evidence="6 14" id="KW-0812">Transmembrane</keyword>
<organism evidence="16 17">
    <name type="scientific">Candidatus Corynebacterium faecigallinarum</name>
    <dbReference type="NCBI Taxonomy" id="2838528"/>
    <lineage>
        <taxon>Bacteria</taxon>
        <taxon>Bacillati</taxon>
        <taxon>Actinomycetota</taxon>
        <taxon>Actinomycetes</taxon>
        <taxon>Mycobacteriales</taxon>
        <taxon>Corynebacteriaceae</taxon>
        <taxon>Corynebacterium</taxon>
    </lineage>
</organism>
<reference evidence="16" key="2">
    <citation type="submission" date="2021-04" db="EMBL/GenBank/DDBJ databases">
        <authorList>
            <person name="Gilroy R."/>
        </authorList>
    </citation>
    <scope>NUCLEOTIDE SEQUENCE</scope>
    <source>
        <strain evidence="16">ChiHjej13B12-4958</strain>
    </source>
</reference>
<evidence type="ECO:0000256" key="11">
    <source>
        <dbReference type="ARBA" id="ARBA00023136"/>
    </source>
</evidence>
<comment type="similarity">
    <text evidence="3">Belongs to the peptidase M50B family.</text>
</comment>
<keyword evidence="8" id="KW-0862">Zinc</keyword>
<dbReference type="Pfam" id="PF02163">
    <property type="entry name" value="Peptidase_M50"/>
    <property type="match status" value="1"/>
</dbReference>
<evidence type="ECO:0000256" key="14">
    <source>
        <dbReference type="SAM" id="Phobius"/>
    </source>
</evidence>
<reference evidence="16" key="1">
    <citation type="journal article" date="2021" name="PeerJ">
        <title>Extensive microbial diversity within the chicken gut microbiome revealed by metagenomics and culture.</title>
        <authorList>
            <person name="Gilroy R."/>
            <person name="Ravi A."/>
            <person name="Getino M."/>
            <person name="Pursley I."/>
            <person name="Horton D.L."/>
            <person name="Alikhan N.F."/>
            <person name="Baker D."/>
            <person name="Gharbi K."/>
            <person name="Hall N."/>
            <person name="Watson M."/>
            <person name="Adriaenssens E.M."/>
            <person name="Foster-Nyarko E."/>
            <person name="Jarju S."/>
            <person name="Secka A."/>
            <person name="Antonio M."/>
            <person name="Oren A."/>
            <person name="Chaudhuri R.R."/>
            <person name="La Ragione R."/>
            <person name="Hildebrand F."/>
            <person name="Pallen M.J."/>
        </authorList>
    </citation>
    <scope>NUCLEOTIDE SEQUENCE</scope>
    <source>
        <strain evidence="16">ChiHjej13B12-4958</strain>
    </source>
</reference>
<dbReference type="InterPro" id="IPR036034">
    <property type="entry name" value="PDZ_sf"/>
</dbReference>
<feature type="domain" description="Peptidase M50" evidence="15">
    <location>
        <begin position="10"/>
        <end position="371"/>
    </location>
</feature>
<comment type="caution">
    <text evidence="16">The sequence shown here is derived from an EMBL/GenBank/DDBJ whole genome shotgun (WGS) entry which is preliminary data.</text>
</comment>
<dbReference type="InterPro" id="IPR004387">
    <property type="entry name" value="Pept_M50_Zn"/>
</dbReference>
<feature type="transmembrane region" description="Helical" evidence="14">
    <location>
        <begin position="387"/>
        <end position="408"/>
    </location>
</feature>
<evidence type="ECO:0000256" key="7">
    <source>
        <dbReference type="ARBA" id="ARBA00022801"/>
    </source>
</evidence>
<evidence type="ECO:0000256" key="8">
    <source>
        <dbReference type="ARBA" id="ARBA00022833"/>
    </source>
</evidence>
<dbReference type="SUPFAM" id="SSF50156">
    <property type="entry name" value="PDZ domain-like"/>
    <property type="match status" value="1"/>
</dbReference>
<dbReference type="GO" id="GO:0006508">
    <property type="term" value="P:proteolysis"/>
    <property type="evidence" value="ECO:0007669"/>
    <property type="project" value="UniProtKB-KW"/>
</dbReference>
<keyword evidence="5 16" id="KW-0645">Protease</keyword>
<sequence length="414" mass="44544">MDFWIGVLLFALGIGVTIALHEAGHMMAARACGMRVRRYFIGFGPTVWSTTRGHTEYGFKAVPLGGFCDIAGMTVNDPWTGEEEPYLMIDRPAWQRLFVMFAGILVNLILGVLIIFSVAISFGLPSTAEQKLEPVAAELVCSPVSLEDAENATEENPNCSGEGAAAASGVQVGDRFTMVDGQDIVEFPDVIAAVQAAGADAADAGTEVGGTTTVPATVERDGRSVDLDLQVAVVEREDGPTGAIGVSVRVPEQEMVDYNPVTAIGGTADFTWFIGKETVNALLDLPERYWPVVQSIFGGERQMDSPVSVVGASHAGGQLVEQEQWMSFLLLLANLNFFLAVFNMVPLPPLDGGHAMVVVWEKIRDWIRRKRGLEPGGPVDYVKLMPLTYVATAVLLIFGVTVIIADVVNPLRLF</sequence>
<feature type="transmembrane region" description="Helical" evidence="14">
    <location>
        <begin position="97"/>
        <end position="124"/>
    </location>
</feature>
<evidence type="ECO:0000256" key="4">
    <source>
        <dbReference type="ARBA" id="ARBA00019897"/>
    </source>
</evidence>
<protein>
    <recommendedName>
        <fullName evidence="4">Zinc metalloprotease Rip1</fullName>
    </recommendedName>
    <alternativeName>
        <fullName evidence="12">S2P endopeptidase</fullName>
    </alternativeName>
    <alternativeName>
        <fullName evidence="13">Site-2-type intramembrane protease</fullName>
    </alternativeName>
</protein>
<keyword evidence="11 14" id="KW-0472">Membrane</keyword>
<dbReference type="PANTHER" id="PTHR42837">
    <property type="entry name" value="REGULATOR OF SIGMA-E PROTEASE RSEP"/>
    <property type="match status" value="1"/>
</dbReference>
<dbReference type="AlphaFoldDB" id="A0A9D2QBW9"/>
<name>A0A9D2QBW9_9CORY</name>
<feature type="transmembrane region" description="Helical" evidence="14">
    <location>
        <begin position="328"/>
        <end position="347"/>
    </location>
</feature>
<evidence type="ECO:0000256" key="10">
    <source>
        <dbReference type="ARBA" id="ARBA00023049"/>
    </source>
</evidence>
<dbReference type="GO" id="GO:0004222">
    <property type="term" value="F:metalloendopeptidase activity"/>
    <property type="evidence" value="ECO:0007669"/>
    <property type="project" value="InterPro"/>
</dbReference>
<keyword evidence="9 14" id="KW-1133">Transmembrane helix</keyword>
<proteinExistence type="inferred from homology"/>
<comment type="subcellular location">
    <subcellularLocation>
        <location evidence="2">Membrane</location>
        <topology evidence="2">Multi-pass membrane protein</topology>
    </subcellularLocation>
</comment>
<evidence type="ECO:0000256" key="5">
    <source>
        <dbReference type="ARBA" id="ARBA00022670"/>
    </source>
</evidence>
<dbReference type="Gene3D" id="2.30.42.10">
    <property type="match status" value="1"/>
</dbReference>
<evidence type="ECO:0000313" key="16">
    <source>
        <dbReference type="EMBL" id="HJC84691.1"/>
    </source>
</evidence>
<accession>A0A9D2QBW9</accession>
<evidence type="ECO:0000259" key="15">
    <source>
        <dbReference type="Pfam" id="PF02163"/>
    </source>
</evidence>
<evidence type="ECO:0000256" key="6">
    <source>
        <dbReference type="ARBA" id="ARBA00022692"/>
    </source>
</evidence>
<evidence type="ECO:0000313" key="17">
    <source>
        <dbReference type="Proteomes" id="UP000823858"/>
    </source>
</evidence>
<dbReference type="PANTHER" id="PTHR42837:SF2">
    <property type="entry name" value="MEMBRANE METALLOPROTEASE ARASP2, CHLOROPLASTIC-RELATED"/>
    <property type="match status" value="1"/>
</dbReference>
<evidence type="ECO:0000256" key="3">
    <source>
        <dbReference type="ARBA" id="ARBA00007931"/>
    </source>
</evidence>